<evidence type="ECO:0000313" key="2">
    <source>
        <dbReference type="EMBL" id="PCC82947.1"/>
    </source>
</evidence>
<feature type="transmembrane region" description="Helical" evidence="1">
    <location>
        <begin position="127"/>
        <end position="146"/>
    </location>
</feature>
<keyword evidence="1" id="KW-0812">Transmembrane</keyword>
<name>A0A2A4AK83_9CORY</name>
<reference evidence="2 3" key="1">
    <citation type="submission" date="2017-09" db="EMBL/GenBank/DDBJ databases">
        <title>Draft Genome Sequence of Corynebacterium accolens AH4003.</title>
        <authorList>
            <person name="Chen Y."/>
            <person name="Oosthuysen W.F."/>
            <person name="Kelley S."/>
            <person name="Horswill A."/>
        </authorList>
    </citation>
    <scope>NUCLEOTIDE SEQUENCE [LARGE SCALE GENOMIC DNA]</scope>
    <source>
        <strain evidence="2 3">AH4003</strain>
    </source>
</reference>
<keyword evidence="1" id="KW-1133">Transmembrane helix</keyword>
<keyword evidence="1" id="KW-0472">Membrane</keyword>
<dbReference type="EMBL" id="NWBP01000021">
    <property type="protein sequence ID" value="PCC82947.1"/>
    <property type="molecule type" value="Genomic_DNA"/>
</dbReference>
<feature type="transmembrane region" description="Helical" evidence="1">
    <location>
        <begin position="54"/>
        <end position="71"/>
    </location>
</feature>
<proteinExistence type="predicted"/>
<protein>
    <submittedName>
        <fullName evidence="2">DUF2269 domain-containing protein</fullName>
    </submittedName>
</protein>
<sequence>MTSLLVILHVLAAVLLIGPVCVATSAFPGQMFSAANGEHVAIGAARILHKITNTYGYVSAIVPVLGVAVFLTDLEAYKSAVQFHIAILLAVIAWCLLFFLIVPKQKKAIAALDGAEDMDAEGLKKQLSAFSGIFNLLWMICAILMFV</sequence>
<organism evidence="2 3">
    <name type="scientific">Corynebacterium accolens</name>
    <dbReference type="NCBI Taxonomy" id="38284"/>
    <lineage>
        <taxon>Bacteria</taxon>
        <taxon>Bacillati</taxon>
        <taxon>Actinomycetota</taxon>
        <taxon>Actinomycetes</taxon>
        <taxon>Mycobacteriales</taxon>
        <taxon>Corynebacteriaceae</taxon>
        <taxon>Corynebacterium</taxon>
    </lineage>
</organism>
<accession>A0A2A4AK83</accession>
<comment type="caution">
    <text evidence="2">The sequence shown here is derived from an EMBL/GenBank/DDBJ whole genome shotgun (WGS) entry which is preliminary data.</text>
</comment>
<feature type="transmembrane region" description="Helical" evidence="1">
    <location>
        <begin position="83"/>
        <end position="102"/>
    </location>
</feature>
<dbReference type="Proteomes" id="UP000218690">
    <property type="component" value="Unassembled WGS sequence"/>
</dbReference>
<evidence type="ECO:0000256" key="1">
    <source>
        <dbReference type="SAM" id="Phobius"/>
    </source>
</evidence>
<evidence type="ECO:0000313" key="3">
    <source>
        <dbReference type="Proteomes" id="UP000218690"/>
    </source>
</evidence>
<dbReference type="AlphaFoldDB" id="A0A2A4AK83"/>
<gene>
    <name evidence="2" type="ORF">COM45_06185</name>
</gene>